<dbReference type="GO" id="GO:0004252">
    <property type="term" value="F:serine-type endopeptidase activity"/>
    <property type="evidence" value="ECO:0007669"/>
    <property type="project" value="InterPro"/>
</dbReference>
<dbReference type="Pfam" id="PF13365">
    <property type="entry name" value="Trypsin_2"/>
    <property type="match status" value="1"/>
</dbReference>
<dbReference type="Pfam" id="PF13180">
    <property type="entry name" value="PDZ_2"/>
    <property type="match status" value="1"/>
</dbReference>
<dbReference type="Proteomes" id="UP000311713">
    <property type="component" value="Unassembled WGS sequence"/>
</dbReference>
<name>A0A5C4UN37_9ACTN</name>
<keyword evidence="2" id="KW-0378">Hydrolase</keyword>
<feature type="transmembrane region" description="Helical" evidence="4">
    <location>
        <begin position="141"/>
        <end position="164"/>
    </location>
</feature>
<keyword evidence="7" id="KW-1185">Reference proteome</keyword>
<evidence type="ECO:0000313" key="6">
    <source>
        <dbReference type="EMBL" id="TNM24603.1"/>
    </source>
</evidence>
<feature type="compositionally biased region" description="Pro residues" evidence="3">
    <location>
        <begin position="56"/>
        <end position="84"/>
    </location>
</feature>
<accession>A0A5C4UN37</accession>
<dbReference type="OrthoDB" id="9758917at2"/>
<keyword evidence="4" id="KW-0472">Membrane</keyword>
<dbReference type="InterPro" id="IPR051201">
    <property type="entry name" value="Chloro_Bact_Ser_Proteases"/>
</dbReference>
<keyword evidence="1" id="KW-0645">Protease</keyword>
<dbReference type="EMBL" id="VDGT01000032">
    <property type="protein sequence ID" value="TNM24603.1"/>
    <property type="molecule type" value="Genomic_DNA"/>
</dbReference>
<feature type="compositionally biased region" description="Pro residues" evidence="3">
    <location>
        <begin position="110"/>
        <end position="132"/>
    </location>
</feature>
<feature type="region of interest" description="Disordered" evidence="3">
    <location>
        <begin position="168"/>
        <end position="189"/>
    </location>
</feature>
<dbReference type="Gene3D" id="2.40.10.120">
    <property type="match status" value="1"/>
</dbReference>
<protein>
    <submittedName>
        <fullName evidence="6">PDZ domain-containing protein</fullName>
    </submittedName>
</protein>
<evidence type="ECO:0000256" key="4">
    <source>
        <dbReference type="SAM" id="Phobius"/>
    </source>
</evidence>
<dbReference type="GO" id="GO:0006508">
    <property type="term" value="P:proteolysis"/>
    <property type="evidence" value="ECO:0007669"/>
    <property type="project" value="UniProtKB-KW"/>
</dbReference>
<dbReference type="InterPro" id="IPR009003">
    <property type="entry name" value="Peptidase_S1_PA"/>
</dbReference>
<comment type="caution">
    <text evidence="6">The sequence shown here is derived from an EMBL/GenBank/DDBJ whole genome shotgun (WGS) entry which is preliminary data.</text>
</comment>
<proteinExistence type="predicted"/>
<feature type="region of interest" description="Disordered" evidence="3">
    <location>
        <begin position="1"/>
        <end position="136"/>
    </location>
</feature>
<feature type="compositionally biased region" description="Basic and acidic residues" evidence="3">
    <location>
        <begin position="8"/>
        <end position="20"/>
    </location>
</feature>
<evidence type="ECO:0000256" key="2">
    <source>
        <dbReference type="ARBA" id="ARBA00022801"/>
    </source>
</evidence>
<dbReference type="InterPro" id="IPR001478">
    <property type="entry name" value="PDZ"/>
</dbReference>
<dbReference type="InterPro" id="IPR036034">
    <property type="entry name" value="PDZ_sf"/>
</dbReference>
<dbReference type="SUPFAM" id="SSF50156">
    <property type="entry name" value="PDZ domain-like"/>
    <property type="match status" value="1"/>
</dbReference>
<dbReference type="PANTHER" id="PTHR43343:SF3">
    <property type="entry name" value="PROTEASE DO-LIKE 8, CHLOROPLASTIC"/>
    <property type="match status" value="1"/>
</dbReference>
<sequence>MGKTAGHRLPEAAVRVRDDAQGVCAVSTEHEGPGRPDGPADGAPEQVARSVGERPAAPPAPPRPPAGSPPVATPSAAGPPPPQTPAATGQFAAAPPPAATASTEGAGIPSPDPGYAPPPPATGSWAFPPPPPEPKRRRNGLLIGVVVATLVAGGVGGGVGYWVADETAGDETSQPASSGGDAPPREPDSVAGIAETALLSVVTIEAGNGAESAGGTGFVYDDQGHIMTNNHVVAAAADGGDVSVTFSDGESYEAEVVGRAEGYDVAVMRLVDAGDRELTPLPMGDSDQVVVGDSTIAIGAPFGLSGTVTTGILSALDRPVASSDGQGANASYMNALQTDASINPGNSGGPLLNGNGEVIGVNSAIRSTTGGLGGEAGSVGLGFAIPINQATRVAEDLMEQGEAVYPIIGASVDNSEADGSGAKIVDATGDGSEPVTPGGPAAEAGLQPGDVITGFGDRVIDSGPTLISQIWTYQPGESVEVTYERDGQEQTTTIVLGERVGEQ</sequence>
<evidence type="ECO:0000259" key="5">
    <source>
        <dbReference type="Pfam" id="PF13180"/>
    </source>
</evidence>
<feature type="compositionally biased region" description="Low complexity" evidence="3">
    <location>
        <begin position="85"/>
        <end position="109"/>
    </location>
</feature>
<evidence type="ECO:0000313" key="7">
    <source>
        <dbReference type="Proteomes" id="UP000311713"/>
    </source>
</evidence>
<reference evidence="6 7" key="1">
    <citation type="submission" date="2019-06" db="EMBL/GenBank/DDBJ databases">
        <title>Draft genome of Streptomyces sedi sp. JCM16909.</title>
        <authorList>
            <person name="Klykleung N."/>
            <person name="Tanasupawat S."/>
            <person name="Kudo T."/>
            <person name="Yuki M."/>
            <person name="Ohkuma M."/>
        </authorList>
    </citation>
    <scope>NUCLEOTIDE SEQUENCE [LARGE SCALE GENOMIC DNA]</scope>
    <source>
        <strain evidence="6 7">JCM 16909</strain>
    </source>
</reference>
<dbReference type="PRINTS" id="PR00834">
    <property type="entry name" value="PROTEASES2C"/>
</dbReference>
<organism evidence="6 7">
    <name type="scientific">Streptomyces sedi</name>
    <dbReference type="NCBI Taxonomy" id="555059"/>
    <lineage>
        <taxon>Bacteria</taxon>
        <taxon>Bacillati</taxon>
        <taxon>Actinomycetota</taxon>
        <taxon>Actinomycetes</taxon>
        <taxon>Kitasatosporales</taxon>
        <taxon>Streptomycetaceae</taxon>
        <taxon>Streptomyces</taxon>
    </lineage>
</organism>
<evidence type="ECO:0000256" key="3">
    <source>
        <dbReference type="SAM" id="MobiDB-lite"/>
    </source>
</evidence>
<dbReference type="Gene3D" id="2.30.42.10">
    <property type="match status" value="1"/>
</dbReference>
<dbReference type="AlphaFoldDB" id="A0A5C4UN37"/>
<gene>
    <name evidence="6" type="ORF">FH715_27140</name>
</gene>
<dbReference type="PANTHER" id="PTHR43343">
    <property type="entry name" value="PEPTIDASE S12"/>
    <property type="match status" value="1"/>
</dbReference>
<feature type="domain" description="PDZ" evidence="5">
    <location>
        <begin position="407"/>
        <end position="494"/>
    </location>
</feature>
<keyword evidence="4" id="KW-1133">Transmembrane helix</keyword>
<keyword evidence="4" id="KW-0812">Transmembrane</keyword>
<dbReference type="InterPro" id="IPR001940">
    <property type="entry name" value="Peptidase_S1C"/>
</dbReference>
<evidence type="ECO:0000256" key="1">
    <source>
        <dbReference type="ARBA" id="ARBA00022670"/>
    </source>
</evidence>
<dbReference type="SUPFAM" id="SSF50494">
    <property type="entry name" value="Trypsin-like serine proteases"/>
    <property type="match status" value="1"/>
</dbReference>